<reference evidence="1 2" key="1">
    <citation type="submission" date="2016-05" db="EMBL/GenBank/DDBJ databases">
        <title>Genome Sequence of Pseudomonas citronellolis Strain SJTE-3, an Estrogens and Persistent Organic Pollutants degradation strain.</title>
        <authorList>
            <person name="Liang R."/>
        </authorList>
    </citation>
    <scope>NUCLEOTIDE SEQUENCE [LARGE SCALE GENOMIC DNA]</scope>
    <source>
        <strain evidence="1 2">SJTE-3</strain>
    </source>
</reference>
<gene>
    <name evidence="1" type="ORF">A9C11_20830</name>
</gene>
<dbReference type="RefSeq" id="WP_034076332.1">
    <property type="nucleotide sequence ID" value="NZ_CP015878.1"/>
</dbReference>
<dbReference type="AlphaFoldDB" id="A0A1A9KM45"/>
<keyword evidence="1" id="KW-0560">Oxidoreductase</keyword>
<dbReference type="InterPro" id="IPR011008">
    <property type="entry name" value="Dimeric_a/b-barrel"/>
</dbReference>
<evidence type="ECO:0000313" key="2">
    <source>
        <dbReference type="Proteomes" id="UP000077748"/>
    </source>
</evidence>
<proteinExistence type="predicted"/>
<protein>
    <submittedName>
        <fullName evidence="1">Antibiotic biosynthesis monooxygenase</fullName>
    </submittedName>
</protein>
<keyword evidence="1" id="KW-0503">Monooxygenase</keyword>
<dbReference type="Proteomes" id="UP000077748">
    <property type="component" value="Chromosome"/>
</dbReference>
<organism evidence="1 2">
    <name type="scientific">Pseudomonas citronellolis</name>
    <dbReference type="NCBI Taxonomy" id="53408"/>
    <lineage>
        <taxon>Bacteria</taxon>
        <taxon>Pseudomonadati</taxon>
        <taxon>Pseudomonadota</taxon>
        <taxon>Gammaproteobacteria</taxon>
        <taxon>Pseudomonadales</taxon>
        <taxon>Pseudomonadaceae</taxon>
        <taxon>Pseudomonas</taxon>
    </lineage>
</organism>
<accession>A0A1A9KM45</accession>
<dbReference type="Gene3D" id="3.30.70.100">
    <property type="match status" value="1"/>
</dbReference>
<dbReference type="EMBL" id="CP015878">
    <property type="protein sequence ID" value="ANI18549.1"/>
    <property type="molecule type" value="Genomic_DNA"/>
</dbReference>
<sequence>MLKTALFVRLEARPGKEQEVEAFLEAGLTLVLDEPATAAWFGLRLGPSTFAIFDAFPDEAGREAHLAGKVAAALLARAGELLSEPPSIEKAQVLASKLSG</sequence>
<dbReference type="GO" id="GO:0004497">
    <property type="term" value="F:monooxygenase activity"/>
    <property type="evidence" value="ECO:0007669"/>
    <property type="project" value="UniProtKB-KW"/>
</dbReference>
<dbReference type="SUPFAM" id="SSF54909">
    <property type="entry name" value="Dimeric alpha+beta barrel"/>
    <property type="match status" value="1"/>
</dbReference>
<name>A0A1A9KM45_9PSED</name>
<evidence type="ECO:0000313" key="1">
    <source>
        <dbReference type="EMBL" id="ANI18549.1"/>
    </source>
</evidence>